<dbReference type="InterPro" id="IPR013650">
    <property type="entry name" value="ATP-grasp_succ-CoA_synth-type"/>
</dbReference>
<dbReference type="GO" id="GO:0006104">
    <property type="term" value="P:succinyl-CoA metabolic process"/>
    <property type="evidence" value="ECO:0007669"/>
    <property type="project" value="TreeGrafter"/>
</dbReference>
<dbReference type="Proteomes" id="UP000784294">
    <property type="component" value="Unassembled WGS sequence"/>
</dbReference>
<feature type="domain" description="ATP-grasp fold succinyl-CoA synthetase-type" evidence="1">
    <location>
        <begin position="1"/>
        <end position="203"/>
    </location>
</feature>
<dbReference type="FunFam" id="3.30.1490.20:FF:000004">
    <property type="entry name" value="Succinate--CoA ligase [ADP-forming] subunit beta, mitochondrial"/>
    <property type="match status" value="1"/>
</dbReference>
<dbReference type="GO" id="GO:0042709">
    <property type="term" value="C:succinate-CoA ligase complex"/>
    <property type="evidence" value="ECO:0007669"/>
    <property type="project" value="TreeGrafter"/>
</dbReference>
<dbReference type="Pfam" id="PF08442">
    <property type="entry name" value="ATP-grasp_2"/>
    <property type="match status" value="1"/>
</dbReference>
<dbReference type="OrthoDB" id="1552at2759"/>
<keyword evidence="3" id="KW-1185">Reference proteome</keyword>
<evidence type="ECO:0000313" key="2">
    <source>
        <dbReference type="EMBL" id="VEL17829.1"/>
    </source>
</evidence>
<reference evidence="2" key="1">
    <citation type="submission" date="2018-11" db="EMBL/GenBank/DDBJ databases">
        <authorList>
            <consortium name="Pathogen Informatics"/>
        </authorList>
    </citation>
    <scope>NUCLEOTIDE SEQUENCE</scope>
</reference>
<dbReference type="EMBL" id="CAAALY010034352">
    <property type="protein sequence ID" value="VEL17829.1"/>
    <property type="molecule type" value="Genomic_DNA"/>
</dbReference>
<dbReference type="AlphaFoldDB" id="A0A3S5A8S9"/>
<dbReference type="UniPathway" id="UPA00223">
    <property type="reaction ID" value="UER00999"/>
</dbReference>
<proteinExistence type="predicted"/>
<dbReference type="SUPFAM" id="SSF56059">
    <property type="entry name" value="Glutathione synthetase ATP-binding domain-like"/>
    <property type="match status" value="1"/>
</dbReference>
<evidence type="ECO:0000259" key="1">
    <source>
        <dbReference type="Pfam" id="PF08442"/>
    </source>
</evidence>
<dbReference type="GO" id="GO:0004776">
    <property type="term" value="F:succinate-CoA ligase (GDP-forming) activity"/>
    <property type="evidence" value="ECO:0007669"/>
    <property type="project" value="TreeGrafter"/>
</dbReference>
<evidence type="ECO:0000313" key="3">
    <source>
        <dbReference type="Proteomes" id="UP000784294"/>
    </source>
</evidence>
<accession>A0A3S5A8S9</accession>
<dbReference type="PANTHER" id="PTHR11815">
    <property type="entry name" value="SUCCINYL-COA SYNTHETASE BETA CHAIN"/>
    <property type="match status" value="1"/>
</dbReference>
<dbReference type="GO" id="GO:0005524">
    <property type="term" value="F:ATP binding"/>
    <property type="evidence" value="ECO:0007669"/>
    <property type="project" value="InterPro"/>
</dbReference>
<sequence>MQEYQSKKLMHKSGINIQKFVVADSSDSAEKLLRNFKAQEYVVKAQILSGGRGNGFFTNGFRGGIHITKNAQEIPSLVSKMIGFNLITQQTPEQGVTVNKVMIAEALDIARETYLAILFDRRSSCPMIIASPRGGVDIEEIARTSPGDIHREIIDLDDGGLFLLGAQASFLATKLGFTSSSHTFAAEQIKRLYKIFIQLDCIQAS</sequence>
<dbReference type="Gene3D" id="3.30.1490.20">
    <property type="entry name" value="ATP-grasp fold, A domain"/>
    <property type="match status" value="1"/>
</dbReference>
<organism evidence="2 3">
    <name type="scientific">Protopolystoma xenopodis</name>
    <dbReference type="NCBI Taxonomy" id="117903"/>
    <lineage>
        <taxon>Eukaryota</taxon>
        <taxon>Metazoa</taxon>
        <taxon>Spiralia</taxon>
        <taxon>Lophotrochozoa</taxon>
        <taxon>Platyhelminthes</taxon>
        <taxon>Monogenea</taxon>
        <taxon>Polyopisthocotylea</taxon>
        <taxon>Polystomatidea</taxon>
        <taxon>Polystomatidae</taxon>
        <taxon>Protopolystoma</taxon>
    </lineage>
</organism>
<name>A0A3S5A8S9_9PLAT</name>
<dbReference type="Gene3D" id="3.30.470.20">
    <property type="entry name" value="ATP-grasp fold, B domain"/>
    <property type="match status" value="1"/>
</dbReference>
<dbReference type="GO" id="GO:0006099">
    <property type="term" value="P:tricarboxylic acid cycle"/>
    <property type="evidence" value="ECO:0007669"/>
    <property type="project" value="UniProtKB-UniPathway"/>
</dbReference>
<dbReference type="PANTHER" id="PTHR11815:SF10">
    <property type="entry name" value="SUCCINATE--COA LIGASE [GDP-FORMING] SUBUNIT BETA, MITOCHONDRIAL"/>
    <property type="match status" value="1"/>
</dbReference>
<comment type="caution">
    <text evidence="2">The sequence shown here is derived from an EMBL/GenBank/DDBJ whole genome shotgun (WGS) entry which is preliminary data.</text>
</comment>
<gene>
    <name evidence="2" type="ORF">PXEA_LOCUS11269</name>
</gene>
<protein>
    <recommendedName>
        <fullName evidence="1">ATP-grasp fold succinyl-CoA synthetase-type domain-containing protein</fullName>
    </recommendedName>
</protein>
<dbReference type="GO" id="GO:0005739">
    <property type="term" value="C:mitochondrion"/>
    <property type="evidence" value="ECO:0007669"/>
    <property type="project" value="TreeGrafter"/>
</dbReference>
<dbReference type="InterPro" id="IPR013815">
    <property type="entry name" value="ATP_grasp_subdomain_1"/>
</dbReference>